<dbReference type="Pfam" id="PF02386">
    <property type="entry name" value="TrkH"/>
    <property type="match status" value="1"/>
</dbReference>
<accession>A0A1T5LI48</accession>
<dbReference type="EMBL" id="FUZQ01000006">
    <property type="protein sequence ID" value="SKC75018.1"/>
    <property type="molecule type" value="Genomic_DNA"/>
</dbReference>
<feature type="transmembrane region" description="Helical" evidence="9">
    <location>
        <begin position="90"/>
        <end position="114"/>
    </location>
</feature>
<feature type="region of interest" description="Disordered" evidence="8">
    <location>
        <begin position="1"/>
        <end position="22"/>
    </location>
</feature>
<feature type="transmembrane region" description="Helical" evidence="9">
    <location>
        <begin position="60"/>
        <end position="78"/>
    </location>
</feature>
<name>A0A1T5LI48_9MICO</name>
<dbReference type="PANTHER" id="PTHR32024">
    <property type="entry name" value="TRK SYSTEM POTASSIUM UPTAKE PROTEIN TRKG-RELATED"/>
    <property type="match status" value="1"/>
</dbReference>
<reference evidence="10 11" key="1">
    <citation type="submission" date="2017-02" db="EMBL/GenBank/DDBJ databases">
        <authorList>
            <person name="Peterson S.W."/>
        </authorList>
    </citation>
    <scope>NUCLEOTIDE SEQUENCE [LARGE SCALE GENOMIC DNA]</scope>
    <source>
        <strain evidence="10 11">DSM 21481</strain>
    </source>
</reference>
<dbReference type="STRING" id="526729.SAMN04324258_3356"/>
<dbReference type="GO" id="GO:0030001">
    <property type="term" value="P:metal ion transport"/>
    <property type="evidence" value="ECO:0007669"/>
    <property type="project" value="UniProtKB-ARBA"/>
</dbReference>
<evidence type="ECO:0000256" key="9">
    <source>
        <dbReference type="SAM" id="Phobius"/>
    </source>
</evidence>
<keyword evidence="3" id="KW-1003">Cell membrane</keyword>
<proteinExistence type="predicted"/>
<dbReference type="InterPro" id="IPR003445">
    <property type="entry name" value="Cat_transpt"/>
</dbReference>
<feature type="transmembrane region" description="Helical" evidence="9">
    <location>
        <begin position="28"/>
        <end position="48"/>
    </location>
</feature>
<evidence type="ECO:0000256" key="5">
    <source>
        <dbReference type="ARBA" id="ARBA00022989"/>
    </source>
</evidence>
<feature type="transmembrane region" description="Helical" evidence="9">
    <location>
        <begin position="257"/>
        <end position="276"/>
    </location>
</feature>
<feature type="transmembrane region" description="Helical" evidence="9">
    <location>
        <begin position="207"/>
        <end position="227"/>
    </location>
</feature>
<evidence type="ECO:0000256" key="3">
    <source>
        <dbReference type="ARBA" id="ARBA00022475"/>
    </source>
</evidence>
<dbReference type="RefSeq" id="WP_217700834.1">
    <property type="nucleotide sequence ID" value="NZ_FUZQ01000006.1"/>
</dbReference>
<evidence type="ECO:0000256" key="8">
    <source>
        <dbReference type="SAM" id="MobiDB-lite"/>
    </source>
</evidence>
<evidence type="ECO:0000256" key="6">
    <source>
        <dbReference type="ARBA" id="ARBA00023065"/>
    </source>
</evidence>
<evidence type="ECO:0000256" key="2">
    <source>
        <dbReference type="ARBA" id="ARBA00022448"/>
    </source>
</evidence>
<evidence type="ECO:0000256" key="7">
    <source>
        <dbReference type="ARBA" id="ARBA00023136"/>
    </source>
</evidence>
<keyword evidence="7 9" id="KW-0472">Membrane</keyword>
<keyword evidence="4 9" id="KW-0812">Transmembrane</keyword>
<comment type="subcellular location">
    <subcellularLocation>
        <location evidence="1">Cell membrane</location>
        <topology evidence="1">Multi-pass membrane protein</topology>
    </subcellularLocation>
</comment>
<feature type="transmembrane region" description="Helical" evidence="9">
    <location>
        <begin position="431"/>
        <end position="456"/>
    </location>
</feature>
<keyword evidence="2" id="KW-0813">Transport</keyword>
<dbReference type="Proteomes" id="UP000189777">
    <property type="component" value="Unassembled WGS sequence"/>
</dbReference>
<feature type="transmembrane region" description="Helical" evidence="9">
    <location>
        <begin position="141"/>
        <end position="162"/>
    </location>
</feature>
<sequence>MRTIPWLRPHRAPTSDTASPASLRRRPAQLVTLGFLATIAAGTALLSLPVSATGRNASFVEALFTATSATCVTGLAVVDTETFWTPFGQVVILLLIQVGGFGVMTLASLLGLLLTRRLGLGTRLVATESTRSVGMGDVRRVLLGVLRFTVVAELVVATVLTARFASAYDEPLGHAAWSGVFHAVSAFNNAGFSIYSQNLVPFVADPWVCLPICAAVIVGGLGFPVLLELWRLHRTRRSEDGPTDLRRLSRWSVHTRLTVLMTTTLLAVGTVFFLAAEWGNPGTFGPLDPPAKVLAAFTQAVMPRTAGFNSVDLSQANNGTWFFTDMLMFIGAGSGGTAGGIKVTTFAVLAVAIWSELRGDPDAALWDRRLTPGTQRQALTVALVGVAAVVLPTLAITLSTSLFTLDQVLYEVISAFSTTGLSTGITADMQAWHQLVLVALMFLGRLGPITLGTGLAMRDRQRLYRRPEAAVVIG</sequence>
<keyword evidence="11" id="KW-1185">Reference proteome</keyword>
<evidence type="ECO:0000256" key="4">
    <source>
        <dbReference type="ARBA" id="ARBA00022692"/>
    </source>
</evidence>
<evidence type="ECO:0000256" key="1">
    <source>
        <dbReference type="ARBA" id="ARBA00004651"/>
    </source>
</evidence>
<keyword evidence="6" id="KW-0406">Ion transport</keyword>
<dbReference type="PANTHER" id="PTHR32024:SF1">
    <property type="entry name" value="KTR SYSTEM POTASSIUM UPTAKE PROTEIN B"/>
    <property type="match status" value="1"/>
</dbReference>
<protein>
    <submittedName>
        <fullName evidence="10">Potassium uptake protein, TrkH family</fullName>
    </submittedName>
</protein>
<dbReference type="AlphaFoldDB" id="A0A1T5LI48"/>
<evidence type="ECO:0000313" key="11">
    <source>
        <dbReference type="Proteomes" id="UP000189777"/>
    </source>
</evidence>
<feature type="transmembrane region" description="Helical" evidence="9">
    <location>
        <begin position="378"/>
        <end position="398"/>
    </location>
</feature>
<feature type="transmembrane region" description="Helical" evidence="9">
    <location>
        <begin position="327"/>
        <end position="357"/>
    </location>
</feature>
<dbReference type="GO" id="GO:0008324">
    <property type="term" value="F:monoatomic cation transmembrane transporter activity"/>
    <property type="evidence" value="ECO:0007669"/>
    <property type="project" value="InterPro"/>
</dbReference>
<dbReference type="GO" id="GO:0005886">
    <property type="term" value="C:plasma membrane"/>
    <property type="evidence" value="ECO:0007669"/>
    <property type="project" value="UniProtKB-SubCell"/>
</dbReference>
<organism evidence="10 11">
    <name type="scientific">Krasilnikoviella flava</name>
    <dbReference type="NCBI Taxonomy" id="526729"/>
    <lineage>
        <taxon>Bacteria</taxon>
        <taxon>Bacillati</taxon>
        <taxon>Actinomycetota</taxon>
        <taxon>Actinomycetes</taxon>
        <taxon>Micrococcales</taxon>
        <taxon>Promicromonosporaceae</taxon>
        <taxon>Krasilnikoviella</taxon>
    </lineage>
</organism>
<gene>
    <name evidence="10" type="ORF">SAMN04324258_3356</name>
</gene>
<keyword evidence="5 9" id="KW-1133">Transmembrane helix</keyword>
<evidence type="ECO:0000313" key="10">
    <source>
        <dbReference type="EMBL" id="SKC75018.1"/>
    </source>
</evidence>